<evidence type="ECO:0000313" key="9">
    <source>
        <dbReference type="EMBL" id="EFA75517.1"/>
    </source>
</evidence>
<dbReference type="InterPro" id="IPR028055">
    <property type="entry name" value="YidC/Oxa/ALB_C"/>
</dbReference>
<feature type="domain" description="Membrane insertase YidC/Oxa/ALB C-terminal" evidence="8">
    <location>
        <begin position="163"/>
        <end position="352"/>
    </location>
</feature>
<dbReference type="InterPro" id="IPR001708">
    <property type="entry name" value="YidC/ALB3/OXA1/COX18"/>
</dbReference>
<dbReference type="STRING" id="670386.D3BSQ2"/>
<sequence length="398" mass="44104">MLSKSLFSNRSYRGLSVIKHLNGPRSNIGKQFQNEGMITMIHTMNKSLSYRSYSSATPSSSSSSSSNNISNIDQKITAMNSNIDLNSPYNGEIPILNSHMLSSQNSSVATTTTTGSNEVKLSELGAAQAEAITQDPSMLEITGLPTFIEVLLHHLHSATGWSWMVIVPAFTLLIRSALLPFAVKQRINVTRLMEIKPQLDKFKEKSQENRATGASNYDNSVAITKLLKDKKCHPALSYILPLANLPFFISAIIAMREMAATFPSMKTAGMLWFTDLSAMDPYFILPIISSASYLLVNELTLGNAPNLFLKAISWVARIMALLIIPFSYTIPSIVYFYWIPSSIFTLAQIYAFKSPRISKLLGMPVFNNNQPIIPVGDTPNKKKFTPPPTDPKKKINRI</sequence>
<evidence type="ECO:0000256" key="4">
    <source>
        <dbReference type="ARBA" id="ARBA00023136"/>
    </source>
</evidence>
<comment type="subcellular location">
    <subcellularLocation>
        <location evidence="1 5">Membrane</location>
        <topology evidence="1 5">Multi-pass membrane protein</topology>
    </subcellularLocation>
</comment>
<feature type="transmembrane region" description="Helical" evidence="7">
    <location>
        <begin position="161"/>
        <end position="183"/>
    </location>
</feature>
<dbReference type="AlphaFoldDB" id="D3BSQ2"/>
<evidence type="ECO:0000256" key="6">
    <source>
        <dbReference type="SAM" id="MobiDB-lite"/>
    </source>
</evidence>
<feature type="transmembrane region" description="Helical" evidence="7">
    <location>
        <begin position="276"/>
        <end position="295"/>
    </location>
</feature>
<evidence type="ECO:0000256" key="2">
    <source>
        <dbReference type="ARBA" id="ARBA00022692"/>
    </source>
</evidence>
<evidence type="ECO:0000256" key="5">
    <source>
        <dbReference type="RuleBase" id="RU003945"/>
    </source>
</evidence>
<dbReference type="PANTHER" id="PTHR12428">
    <property type="entry name" value="OXA1"/>
    <property type="match status" value="1"/>
</dbReference>
<dbReference type="CDD" id="cd20069">
    <property type="entry name" value="5TM_Oxa1-like"/>
    <property type="match status" value="1"/>
</dbReference>
<evidence type="ECO:0000259" key="8">
    <source>
        <dbReference type="Pfam" id="PF02096"/>
    </source>
</evidence>
<dbReference type="EMBL" id="ADBJ01000054">
    <property type="protein sequence ID" value="EFA75517.1"/>
    <property type="molecule type" value="Genomic_DNA"/>
</dbReference>
<evidence type="ECO:0000313" key="10">
    <source>
        <dbReference type="Proteomes" id="UP000001396"/>
    </source>
</evidence>
<dbReference type="OMA" id="QFIATPY"/>
<keyword evidence="10" id="KW-1185">Reference proteome</keyword>
<feature type="transmembrane region" description="Helical" evidence="7">
    <location>
        <begin position="235"/>
        <end position="256"/>
    </location>
</feature>
<proteinExistence type="inferred from homology"/>
<keyword evidence="2 5" id="KW-0812">Transmembrane</keyword>
<evidence type="ECO:0000256" key="3">
    <source>
        <dbReference type="ARBA" id="ARBA00022989"/>
    </source>
</evidence>
<comment type="caution">
    <text evidence="9">The sequence shown here is derived from an EMBL/GenBank/DDBJ whole genome shotgun (WGS) entry which is preliminary data.</text>
</comment>
<name>D3BSQ2_HETP5</name>
<dbReference type="GeneID" id="31366490"/>
<dbReference type="Pfam" id="PF02096">
    <property type="entry name" value="60KD_IMP"/>
    <property type="match status" value="1"/>
</dbReference>
<dbReference type="GO" id="GO:0032977">
    <property type="term" value="F:membrane insertase activity"/>
    <property type="evidence" value="ECO:0007669"/>
    <property type="project" value="InterPro"/>
</dbReference>
<protein>
    <submittedName>
        <fullName evidence="9">Putative oxidase assembly protein</fullName>
    </submittedName>
</protein>
<dbReference type="FunCoup" id="D3BSQ2">
    <property type="interactions" value="192"/>
</dbReference>
<dbReference type="PANTHER" id="PTHR12428:SF62">
    <property type="entry name" value="MEMBRANE INSERTASE YIDC_OXA_ALB C-TERMINAL DOMAIN-CONTAINING PROTEIN"/>
    <property type="match status" value="1"/>
</dbReference>
<dbReference type="InParanoid" id="D3BSQ2"/>
<evidence type="ECO:0000256" key="7">
    <source>
        <dbReference type="SAM" id="Phobius"/>
    </source>
</evidence>
<dbReference type="RefSeq" id="XP_020427651.1">
    <property type="nucleotide sequence ID" value="XM_020581781.1"/>
</dbReference>
<keyword evidence="4 7" id="KW-0472">Membrane</keyword>
<evidence type="ECO:0000256" key="1">
    <source>
        <dbReference type="ARBA" id="ARBA00004141"/>
    </source>
</evidence>
<accession>D3BSQ2</accession>
<dbReference type="Proteomes" id="UP000001396">
    <property type="component" value="Unassembled WGS sequence"/>
</dbReference>
<organism evidence="9 10">
    <name type="scientific">Heterostelium pallidum (strain ATCC 26659 / Pp 5 / PN500)</name>
    <name type="common">Cellular slime mold</name>
    <name type="synonym">Polysphondylium pallidum</name>
    <dbReference type="NCBI Taxonomy" id="670386"/>
    <lineage>
        <taxon>Eukaryota</taxon>
        <taxon>Amoebozoa</taxon>
        <taxon>Evosea</taxon>
        <taxon>Eumycetozoa</taxon>
        <taxon>Dictyostelia</taxon>
        <taxon>Acytosteliales</taxon>
        <taxon>Acytosteliaceae</taxon>
        <taxon>Heterostelium</taxon>
    </lineage>
</organism>
<dbReference type="GO" id="GO:0032979">
    <property type="term" value="P:protein insertion into mitochondrial inner membrane from matrix"/>
    <property type="evidence" value="ECO:0007669"/>
    <property type="project" value="TreeGrafter"/>
</dbReference>
<gene>
    <name evidence="9" type="primary">oxaA</name>
    <name evidence="9" type="ORF">PPL_11021</name>
</gene>
<comment type="similarity">
    <text evidence="5">Belongs to the OXA1/ALB3/YidC family.</text>
</comment>
<reference evidence="9 10" key="1">
    <citation type="journal article" date="2011" name="Genome Res.">
        <title>Phylogeny-wide analysis of social amoeba genomes highlights ancient origins for complex intercellular communication.</title>
        <authorList>
            <person name="Heidel A.J."/>
            <person name="Lawal H.M."/>
            <person name="Felder M."/>
            <person name="Schilde C."/>
            <person name="Helps N.R."/>
            <person name="Tunggal B."/>
            <person name="Rivero F."/>
            <person name="John U."/>
            <person name="Schleicher M."/>
            <person name="Eichinger L."/>
            <person name="Platzer M."/>
            <person name="Noegel A.A."/>
            <person name="Schaap P."/>
            <person name="Gloeckner G."/>
        </authorList>
    </citation>
    <scope>NUCLEOTIDE SEQUENCE [LARGE SCALE GENOMIC DNA]</scope>
    <source>
        <strain evidence="10">ATCC 26659 / Pp 5 / PN500</strain>
    </source>
</reference>
<feature type="region of interest" description="Disordered" evidence="6">
    <location>
        <begin position="376"/>
        <end position="398"/>
    </location>
</feature>
<keyword evidence="3 7" id="KW-1133">Transmembrane helix</keyword>
<dbReference type="GO" id="GO:0005743">
    <property type="term" value="C:mitochondrial inner membrane"/>
    <property type="evidence" value="ECO:0007669"/>
    <property type="project" value="TreeGrafter"/>
</dbReference>